<evidence type="ECO:0000259" key="2">
    <source>
        <dbReference type="Pfam" id="PF24476"/>
    </source>
</evidence>
<sequence>MSGVEVIGLVLGAIPLIISGLEHYRTCVKAIKSIKHTAVEFGAVARKLRTEELMFRNTLQILLSECMEHETQKQLLEASVGGWDEEIARVALKKRLQGSYGLYLEHVDSIRSTMTEFMGRLHLDPDGKPPCDTSAASFRNAYKRFGFALKKTGYLDLIREIRDDNVILERLTGQTRELEAGRKLRAVPDFERVRLGSLSVFGCLAKALHVSCSAPHQVNMLLGSTSGVQSKARDSDGHTFRIVVQHSIGNCKAKSPGWDIAETDIKMVEALQPVPAASSNTAAINATLSHATGQSRVALQSRSVRFQSPPRIRPASTPPPASPPLENVLEIQDLCESMDNLITAPCDGGCLGYMIGDQNRHGLFTPKHRLIDQKLFSVGTLTEFLDNQRKRKLTGADARRLALPLATGMLQLHSTPWLQSTWGKSDIMLISKEGKVLSQYPFISQESLSASKTVSASPPKGTLALLIKNQTLFSLGVMLIELCMDKSMVDLHEAGELNPDGTRSEFSVFQTAQRLLEMEVISDRFGKRWSDVVRRCIFCELDETKRSLEDAGFRKAVYNKILLELEEDHRQFFGL</sequence>
<dbReference type="PANTHER" id="PTHR35186">
    <property type="entry name" value="ANK_REP_REGION DOMAIN-CONTAINING PROTEIN"/>
    <property type="match status" value="1"/>
</dbReference>
<feature type="region of interest" description="Disordered" evidence="1">
    <location>
        <begin position="306"/>
        <end position="325"/>
    </location>
</feature>
<dbReference type="InterPro" id="IPR056002">
    <property type="entry name" value="DUF7580"/>
</dbReference>
<dbReference type="AlphaFoldDB" id="A0A0F4H114"/>
<dbReference type="EMBL" id="LAFY01000078">
    <property type="protein sequence ID" value="KJY02191.1"/>
    <property type="molecule type" value="Genomic_DNA"/>
</dbReference>
<protein>
    <recommendedName>
        <fullName evidence="2">DUF7580 domain-containing protein</fullName>
    </recommendedName>
</protein>
<keyword evidence="4" id="KW-1185">Reference proteome</keyword>
<comment type="caution">
    <text evidence="3">The sequence shown here is derived from an EMBL/GenBank/DDBJ whole genome shotgun (WGS) entry which is preliminary data.</text>
</comment>
<dbReference type="STRING" id="1047168.A0A0F4H114"/>
<name>A0A0F4H114_9PEZI</name>
<gene>
    <name evidence="3" type="ORF">TI39_contig81g00002</name>
</gene>
<reference evidence="3 4" key="1">
    <citation type="submission" date="2015-03" db="EMBL/GenBank/DDBJ databases">
        <title>RNA-seq based gene annotation and comparative genomics of four Zymoseptoria species reveal species-specific pathogenicity related genes and transposable element activity.</title>
        <authorList>
            <person name="Grandaubert J."/>
            <person name="Bhattacharyya A."/>
            <person name="Stukenbrock E.H."/>
        </authorList>
    </citation>
    <scope>NUCLEOTIDE SEQUENCE [LARGE SCALE GENOMIC DNA]</scope>
    <source>
        <strain evidence="3 4">Zb18110</strain>
    </source>
</reference>
<proteinExistence type="predicted"/>
<dbReference type="Pfam" id="PF24476">
    <property type="entry name" value="DUF7580"/>
    <property type="match status" value="1"/>
</dbReference>
<evidence type="ECO:0000313" key="4">
    <source>
        <dbReference type="Proteomes" id="UP000033647"/>
    </source>
</evidence>
<organism evidence="3 4">
    <name type="scientific">Zymoseptoria brevis</name>
    <dbReference type="NCBI Taxonomy" id="1047168"/>
    <lineage>
        <taxon>Eukaryota</taxon>
        <taxon>Fungi</taxon>
        <taxon>Dikarya</taxon>
        <taxon>Ascomycota</taxon>
        <taxon>Pezizomycotina</taxon>
        <taxon>Dothideomycetes</taxon>
        <taxon>Dothideomycetidae</taxon>
        <taxon>Mycosphaerellales</taxon>
        <taxon>Mycosphaerellaceae</taxon>
        <taxon>Zymoseptoria</taxon>
    </lineage>
</organism>
<dbReference type="Proteomes" id="UP000033647">
    <property type="component" value="Unassembled WGS sequence"/>
</dbReference>
<dbReference type="OrthoDB" id="3648680at2759"/>
<evidence type="ECO:0000313" key="3">
    <source>
        <dbReference type="EMBL" id="KJY02191.1"/>
    </source>
</evidence>
<evidence type="ECO:0000256" key="1">
    <source>
        <dbReference type="SAM" id="MobiDB-lite"/>
    </source>
</evidence>
<feature type="domain" description="DUF7580" evidence="2">
    <location>
        <begin position="331"/>
        <end position="570"/>
    </location>
</feature>
<dbReference type="PANTHER" id="PTHR35186:SF4">
    <property type="entry name" value="PRION-INHIBITION AND PROPAGATION HELO DOMAIN-CONTAINING PROTEIN"/>
    <property type="match status" value="1"/>
</dbReference>
<accession>A0A0F4H114</accession>